<dbReference type="InterPro" id="IPR001041">
    <property type="entry name" value="2Fe-2S_ferredoxin-type"/>
</dbReference>
<protein>
    <submittedName>
        <fullName evidence="8">2Fe-2S iron-sulfur cluster binding domain-containing protein</fullName>
    </submittedName>
</protein>
<evidence type="ECO:0000256" key="6">
    <source>
        <dbReference type="ARBA" id="ARBA00034078"/>
    </source>
</evidence>
<dbReference type="PANTHER" id="PTHR23426:SF65">
    <property type="entry name" value="FERREDOXIN-2, MITOCHONDRIAL"/>
    <property type="match status" value="1"/>
</dbReference>
<dbReference type="GO" id="GO:0009055">
    <property type="term" value="F:electron transfer activity"/>
    <property type="evidence" value="ECO:0007669"/>
    <property type="project" value="TreeGrafter"/>
</dbReference>
<dbReference type="CDD" id="cd00207">
    <property type="entry name" value="fer2"/>
    <property type="match status" value="1"/>
</dbReference>
<proteinExistence type="inferred from homology"/>
<dbReference type="EMBL" id="JACPUR010000019">
    <property type="protein sequence ID" value="MBI3127715.1"/>
    <property type="molecule type" value="Genomic_DNA"/>
</dbReference>
<accession>A0A932I0K6</accession>
<reference evidence="8" key="1">
    <citation type="submission" date="2020-07" db="EMBL/GenBank/DDBJ databases">
        <title>Huge and variable diversity of episymbiotic CPR bacteria and DPANN archaea in groundwater ecosystems.</title>
        <authorList>
            <person name="He C.Y."/>
            <person name="Keren R."/>
            <person name="Whittaker M."/>
            <person name="Farag I.F."/>
            <person name="Doudna J."/>
            <person name="Cate J.H.D."/>
            <person name="Banfield J.F."/>
        </authorList>
    </citation>
    <scope>NUCLEOTIDE SEQUENCE</scope>
    <source>
        <strain evidence="8">NC_groundwater_763_Ag_S-0.2um_68_21</strain>
    </source>
</reference>
<gene>
    <name evidence="8" type="ORF">HYZ11_08945</name>
</gene>
<evidence type="ECO:0000256" key="1">
    <source>
        <dbReference type="ARBA" id="ARBA00010914"/>
    </source>
</evidence>
<comment type="caution">
    <text evidence="8">The sequence shown here is derived from an EMBL/GenBank/DDBJ whole genome shotgun (WGS) entry which is preliminary data.</text>
</comment>
<dbReference type="PRINTS" id="PR00355">
    <property type="entry name" value="ADRENODOXIN"/>
</dbReference>
<evidence type="ECO:0000256" key="4">
    <source>
        <dbReference type="ARBA" id="ARBA00023004"/>
    </source>
</evidence>
<dbReference type="Pfam" id="PF00111">
    <property type="entry name" value="Fer2"/>
    <property type="match status" value="1"/>
</dbReference>
<dbReference type="PROSITE" id="PS51085">
    <property type="entry name" value="2FE2S_FER_2"/>
    <property type="match status" value="1"/>
</dbReference>
<name>A0A932I0K6_UNCTE</name>
<dbReference type="InterPro" id="IPR001055">
    <property type="entry name" value="Adrenodoxin-like"/>
</dbReference>
<keyword evidence="5" id="KW-0411">Iron-sulfur</keyword>
<sequence>MAKIEFIDEGKTVDIAAGQSILEVAMDKGVDLDHACGGVCACSTCHVKIRQGRELFTESTEEEEDQLDEARDIELCSRLGCQARLLKDSDETIRVQIPFWNVNLVQEGPDAAHAH</sequence>
<dbReference type="SUPFAM" id="SSF54292">
    <property type="entry name" value="2Fe-2S ferredoxin-like"/>
    <property type="match status" value="1"/>
</dbReference>
<dbReference type="GO" id="GO:0046872">
    <property type="term" value="F:metal ion binding"/>
    <property type="evidence" value="ECO:0007669"/>
    <property type="project" value="UniProtKB-KW"/>
</dbReference>
<dbReference type="GO" id="GO:0140647">
    <property type="term" value="P:P450-containing electron transport chain"/>
    <property type="evidence" value="ECO:0007669"/>
    <property type="project" value="InterPro"/>
</dbReference>
<dbReference type="Proteomes" id="UP000782312">
    <property type="component" value="Unassembled WGS sequence"/>
</dbReference>
<evidence type="ECO:0000256" key="2">
    <source>
        <dbReference type="ARBA" id="ARBA00022714"/>
    </source>
</evidence>
<feature type="domain" description="2Fe-2S ferredoxin-type" evidence="7">
    <location>
        <begin position="2"/>
        <end position="99"/>
    </location>
</feature>
<dbReference type="InterPro" id="IPR036010">
    <property type="entry name" value="2Fe-2S_ferredoxin-like_sf"/>
</dbReference>
<dbReference type="PANTHER" id="PTHR23426">
    <property type="entry name" value="FERREDOXIN/ADRENODOXIN"/>
    <property type="match status" value="1"/>
</dbReference>
<keyword evidence="2" id="KW-0001">2Fe-2S</keyword>
<dbReference type="Gene3D" id="3.10.20.30">
    <property type="match status" value="1"/>
</dbReference>
<organism evidence="8 9">
    <name type="scientific">Tectimicrobiota bacterium</name>
    <dbReference type="NCBI Taxonomy" id="2528274"/>
    <lineage>
        <taxon>Bacteria</taxon>
        <taxon>Pseudomonadati</taxon>
        <taxon>Nitrospinota/Tectimicrobiota group</taxon>
        <taxon>Candidatus Tectimicrobiota</taxon>
    </lineage>
</organism>
<evidence type="ECO:0000256" key="5">
    <source>
        <dbReference type="ARBA" id="ARBA00023014"/>
    </source>
</evidence>
<keyword evidence="4" id="KW-0408">Iron</keyword>
<evidence type="ECO:0000313" key="9">
    <source>
        <dbReference type="Proteomes" id="UP000782312"/>
    </source>
</evidence>
<dbReference type="GO" id="GO:0051537">
    <property type="term" value="F:2 iron, 2 sulfur cluster binding"/>
    <property type="evidence" value="ECO:0007669"/>
    <property type="project" value="UniProtKB-KW"/>
</dbReference>
<evidence type="ECO:0000256" key="3">
    <source>
        <dbReference type="ARBA" id="ARBA00022723"/>
    </source>
</evidence>
<dbReference type="AlphaFoldDB" id="A0A932I0K6"/>
<dbReference type="InterPro" id="IPR012675">
    <property type="entry name" value="Beta-grasp_dom_sf"/>
</dbReference>
<evidence type="ECO:0000313" key="8">
    <source>
        <dbReference type="EMBL" id="MBI3127715.1"/>
    </source>
</evidence>
<comment type="similarity">
    <text evidence="1">Belongs to the adrenodoxin/putidaredoxin family.</text>
</comment>
<keyword evidence="3" id="KW-0479">Metal-binding</keyword>
<evidence type="ECO:0000259" key="7">
    <source>
        <dbReference type="PROSITE" id="PS51085"/>
    </source>
</evidence>
<comment type="cofactor">
    <cofactor evidence="6">
        <name>[2Fe-2S] cluster</name>
        <dbReference type="ChEBI" id="CHEBI:190135"/>
    </cofactor>
</comment>